<dbReference type="InterPro" id="IPR010666">
    <property type="entry name" value="Znf_GRF"/>
</dbReference>
<sequence>MGDSASSSTVQYKNEKAVLCNCNQLAKIVRAWTDANTGHRFYGCVGRKVAHGYESCNFFRWFDVKKPHGWQHEALIEARDVIREQREEIKNLREAVQVQELKRENSNDVKQTSEECKALKREVLILNERSRVFRNVLITSSVGFTIILGVVVTMCK</sequence>
<keyword evidence="9" id="KW-1185">Reference proteome</keyword>
<feature type="coiled-coil region" evidence="5">
    <location>
        <begin position="75"/>
        <end position="129"/>
    </location>
</feature>
<dbReference type="Pfam" id="PF06839">
    <property type="entry name" value="Zn_ribbon_GRF"/>
    <property type="match status" value="1"/>
</dbReference>
<dbReference type="PANTHER" id="PTHR33248">
    <property type="entry name" value="ZINC ION-BINDING PROTEIN"/>
    <property type="match status" value="1"/>
</dbReference>
<keyword evidence="6" id="KW-0812">Transmembrane</keyword>
<evidence type="ECO:0000256" key="5">
    <source>
        <dbReference type="SAM" id="Coils"/>
    </source>
</evidence>
<dbReference type="Proteomes" id="UP000836841">
    <property type="component" value="Chromosome 2"/>
</dbReference>
<evidence type="ECO:0000313" key="8">
    <source>
        <dbReference type="EMBL" id="CAH2047293.1"/>
    </source>
</evidence>
<keyword evidence="6" id="KW-0472">Membrane</keyword>
<reference evidence="8 9" key="1">
    <citation type="submission" date="2022-03" db="EMBL/GenBank/DDBJ databases">
        <authorList>
            <person name="Nunn A."/>
            <person name="Chopra R."/>
            <person name="Nunn A."/>
            <person name="Contreras Garrido A."/>
        </authorList>
    </citation>
    <scope>NUCLEOTIDE SEQUENCE [LARGE SCALE GENOMIC DNA]</scope>
</reference>
<evidence type="ECO:0000256" key="4">
    <source>
        <dbReference type="PROSITE-ProRule" id="PRU01343"/>
    </source>
</evidence>
<evidence type="ECO:0000256" key="1">
    <source>
        <dbReference type="ARBA" id="ARBA00022723"/>
    </source>
</evidence>
<keyword evidence="6" id="KW-1133">Transmembrane helix</keyword>
<accession>A0AAU9RUR0</accession>
<evidence type="ECO:0000256" key="2">
    <source>
        <dbReference type="ARBA" id="ARBA00022771"/>
    </source>
</evidence>
<name>A0AAU9RUR0_THLAR</name>
<keyword evidence="3" id="KW-0862">Zinc</keyword>
<gene>
    <name evidence="8" type="ORF">TAV2_LOCUS6126</name>
</gene>
<keyword evidence="5" id="KW-0175">Coiled coil</keyword>
<evidence type="ECO:0000256" key="6">
    <source>
        <dbReference type="SAM" id="Phobius"/>
    </source>
</evidence>
<dbReference type="InterPro" id="IPR057222">
    <property type="entry name" value="DUF7900"/>
</dbReference>
<feature type="domain" description="GRF-type" evidence="7">
    <location>
        <begin position="20"/>
        <end position="65"/>
    </location>
</feature>
<dbReference type="AlphaFoldDB" id="A0AAU9RUR0"/>
<dbReference type="EMBL" id="OU466858">
    <property type="protein sequence ID" value="CAH2047293.1"/>
    <property type="molecule type" value="Genomic_DNA"/>
</dbReference>
<dbReference type="PROSITE" id="PS51999">
    <property type="entry name" value="ZF_GRF"/>
    <property type="match status" value="1"/>
</dbReference>
<keyword evidence="2 4" id="KW-0863">Zinc-finger</keyword>
<keyword evidence="1" id="KW-0479">Metal-binding</keyword>
<evidence type="ECO:0000259" key="7">
    <source>
        <dbReference type="PROSITE" id="PS51999"/>
    </source>
</evidence>
<organism evidence="8 9">
    <name type="scientific">Thlaspi arvense</name>
    <name type="common">Field penny-cress</name>
    <dbReference type="NCBI Taxonomy" id="13288"/>
    <lineage>
        <taxon>Eukaryota</taxon>
        <taxon>Viridiplantae</taxon>
        <taxon>Streptophyta</taxon>
        <taxon>Embryophyta</taxon>
        <taxon>Tracheophyta</taxon>
        <taxon>Spermatophyta</taxon>
        <taxon>Magnoliopsida</taxon>
        <taxon>eudicotyledons</taxon>
        <taxon>Gunneridae</taxon>
        <taxon>Pentapetalae</taxon>
        <taxon>rosids</taxon>
        <taxon>malvids</taxon>
        <taxon>Brassicales</taxon>
        <taxon>Brassicaceae</taxon>
        <taxon>Thlaspideae</taxon>
        <taxon>Thlaspi</taxon>
    </lineage>
</organism>
<evidence type="ECO:0000313" key="9">
    <source>
        <dbReference type="Proteomes" id="UP000836841"/>
    </source>
</evidence>
<evidence type="ECO:0000256" key="3">
    <source>
        <dbReference type="ARBA" id="ARBA00022833"/>
    </source>
</evidence>
<dbReference type="GO" id="GO:0008270">
    <property type="term" value="F:zinc ion binding"/>
    <property type="evidence" value="ECO:0007669"/>
    <property type="project" value="UniProtKB-KW"/>
</dbReference>
<protein>
    <recommendedName>
        <fullName evidence="7">GRF-type domain-containing protein</fullName>
    </recommendedName>
</protein>
<feature type="transmembrane region" description="Helical" evidence="6">
    <location>
        <begin position="136"/>
        <end position="154"/>
    </location>
</feature>
<dbReference type="Pfam" id="PF25464">
    <property type="entry name" value="DUF7900"/>
    <property type="match status" value="1"/>
</dbReference>
<proteinExistence type="predicted"/>